<proteinExistence type="predicted"/>
<sequence>MTRAIPTLSPYEILRLERIRRNEERLSSLGLLDDKLKPKKKTPSPRKKALPSSTAIATPTRTSRRLKRQPVLYEPILEDVRIPMGASKTKRVERRPATSKFRCEIPSDVYSSPLTAKQEALINNKMEGDFLGKFEDYLTDVDVLSERNRQSVMRQVTKLAEGKGIRYESKQYGWPEGCYFMRGKRITPVDDILKLMEIGRQCEEEWGIDRGNGWLLSHPLKKIFGFQQYHLQGEP</sequence>
<dbReference type="PaxDb" id="35128-Thaps9329"/>
<dbReference type="InParanoid" id="B8CB06"/>
<dbReference type="eggNOG" id="ENOG502SSW8">
    <property type="taxonomic scope" value="Eukaryota"/>
</dbReference>
<name>B8CB06_THAPS</name>
<dbReference type="Proteomes" id="UP000001449">
    <property type="component" value="Chromosome 13"/>
</dbReference>
<feature type="region of interest" description="Disordered" evidence="1">
    <location>
        <begin position="34"/>
        <end position="64"/>
    </location>
</feature>
<dbReference type="OMA" id="CAMTIFE"/>
<dbReference type="EMBL" id="CM000648">
    <property type="protein sequence ID" value="EED89235.1"/>
    <property type="molecule type" value="Genomic_DNA"/>
</dbReference>
<feature type="compositionally biased region" description="Polar residues" evidence="1">
    <location>
        <begin position="51"/>
        <end position="61"/>
    </location>
</feature>
<dbReference type="GO" id="GO:0005634">
    <property type="term" value="C:nucleus"/>
    <property type="evidence" value="ECO:0000318"/>
    <property type="project" value="GO_Central"/>
</dbReference>
<dbReference type="GO" id="GO:0003677">
    <property type="term" value="F:DNA binding"/>
    <property type="evidence" value="ECO:0000318"/>
    <property type="project" value="GO_Central"/>
</dbReference>
<accession>B8CB06</accession>
<evidence type="ECO:0000256" key="1">
    <source>
        <dbReference type="SAM" id="MobiDB-lite"/>
    </source>
</evidence>
<feature type="compositionally biased region" description="Basic residues" evidence="1">
    <location>
        <begin position="37"/>
        <end position="49"/>
    </location>
</feature>
<dbReference type="RefSeq" id="XP_002293499.1">
    <property type="nucleotide sequence ID" value="XM_002293463.1"/>
</dbReference>
<dbReference type="HOGENOM" id="CLU_1091789_0_0_1"/>
<reference evidence="2 3" key="2">
    <citation type="journal article" date="2008" name="Nature">
        <title>The Phaeodactylum genome reveals the evolutionary history of diatom genomes.</title>
        <authorList>
            <person name="Bowler C."/>
            <person name="Allen A.E."/>
            <person name="Badger J.H."/>
            <person name="Grimwood J."/>
            <person name="Jabbari K."/>
            <person name="Kuo A."/>
            <person name="Maheswari U."/>
            <person name="Martens C."/>
            <person name="Maumus F."/>
            <person name="Otillar R.P."/>
            <person name="Rayko E."/>
            <person name="Salamov A."/>
            <person name="Vandepoele K."/>
            <person name="Beszteri B."/>
            <person name="Gruber A."/>
            <person name="Heijde M."/>
            <person name="Katinka M."/>
            <person name="Mock T."/>
            <person name="Valentin K."/>
            <person name="Verret F."/>
            <person name="Berges J.A."/>
            <person name="Brownlee C."/>
            <person name="Cadoret J.P."/>
            <person name="Chiovitti A."/>
            <person name="Choi C.J."/>
            <person name="Coesel S."/>
            <person name="De Martino A."/>
            <person name="Detter J.C."/>
            <person name="Durkin C."/>
            <person name="Falciatore A."/>
            <person name="Fournet J."/>
            <person name="Haruta M."/>
            <person name="Huysman M.J."/>
            <person name="Jenkins B.D."/>
            <person name="Jiroutova K."/>
            <person name="Jorgensen R.E."/>
            <person name="Joubert Y."/>
            <person name="Kaplan A."/>
            <person name="Kroger N."/>
            <person name="Kroth P.G."/>
            <person name="La Roche J."/>
            <person name="Lindquist E."/>
            <person name="Lommer M."/>
            <person name="Martin-Jezequel V."/>
            <person name="Lopez P.J."/>
            <person name="Lucas S."/>
            <person name="Mangogna M."/>
            <person name="McGinnis K."/>
            <person name="Medlin L.K."/>
            <person name="Montsant A."/>
            <person name="Oudot-Le Secq M.P."/>
            <person name="Napoli C."/>
            <person name="Obornik M."/>
            <person name="Parker M.S."/>
            <person name="Petit J.L."/>
            <person name="Porcel B.M."/>
            <person name="Poulsen N."/>
            <person name="Robison M."/>
            <person name="Rychlewski L."/>
            <person name="Rynearson T.A."/>
            <person name="Schmutz J."/>
            <person name="Shapiro H."/>
            <person name="Siaut M."/>
            <person name="Stanley M."/>
            <person name="Sussman M.R."/>
            <person name="Taylor A.R."/>
            <person name="Vardi A."/>
            <person name="von Dassow P."/>
            <person name="Vyverman W."/>
            <person name="Willis A."/>
            <person name="Wyrwicz L.S."/>
            <person name="Rokhsar D.S."/>
            <person name="Weissenbach J."/>
            <person name="Armbrust E.V."/>
            <person name="Green B.R."/>
            <person name="Van de Peer Y."/>
            <person name="Grigoriev I.V."/>
        </authorList>
    </citation>
    <scope>NUCLEOTIDE SEQUENCE [LARGE SCALE GENOMIC DNA]</scope>
    <source>
        <strain evidence="2 3">CCMP1335</strain>
    </source>
</reference>
<reference evidence="2 3" key="1">
    <citation type="journal article" date="2004" name="Science">
        <title>The genome of the diatom Thalassiosira pseudonana: ecology, evolution, and metabolism.</title>
        <authorList>
            <person name="Armbrust E.V."/>
            <person name="Berges J.A."/>
            <person name="Bowler C."/>
            <person name="Green B.R."/>
            <person name="Martinez D."/>
            <person name="Putnam N.H."/>
            <person name="Zhou S."/>
            <person name="Allen A.E."/>
            <person name="Apt K.E."/>
            <person name="Bechner M."/>
            <person name="Brzezinski M.A."/>
            <person name="Chaal B.K."/>
            <person name="Chiovitti A."/>
            <person name="Davis A.K."/>
            <person name="Demarest M.S."/>
            <person name="Detter J.C."/>
            <person name="Glavina T."/>
            <person name="Goodstein D."/>
            <person name="Hadi M.Z."/>
            <person name="Hellsten U."/>
            <person name="Hildebrand M."/>
            <person name="Jenkins B.D."/>
            <person name="Jurka J."/>
            <person name="Kapitonov V.V."/>
            <person name="Kroger N."/>
            <person name="Lau W.W."/>
            <person name="Lane T.W."/>
            <person name="Larimer F.W."/>
            <person name="Lippmeier J.C."/>
            <person name="Lucas S."/>
            <person name="Medina M."/>
            <person name="Montsant A."/>
            <person name="Obornik M."/>
            <person name="Parker M.S."/>
            <person name="Palenik B."/>
            <person name="Pazour G.J."/>
            <person name="Richardson P.M."/>
            <person name="Rynearson T.A."/>
            <person name="Saito M.A."/>
            <person name="Schwartz D.C."/>
            <person name="Thamatrakoln K."/>
            <person name="Valentin K."/>
            <person name="Vardi A."/>
            <person name="Wilkerson F.P."/>
            <person name="Rokhsar D.S."/>
        </authorList>
    </citation>
    <scope>NUCLEOTIDE SEQUENCE [LARGE SCALE GENOMIC DNA]</scope>
    <source>
        <strain evidence="2 3">CCMP1335</strain>
    </source>
</reference>
<dbReference type="KEGG" id="tps:THAPSDRAFT_9329"/>
<dbReference type="GO" id="GO:2000001">
    <property type="term" value="P:regulation of DNA damage checkpoint"/>
    <property type="evidence" value="ECO:0000318"/>
    <property type="project" value="GO_Central"/>
</dbReference>
<dbReference type="AlphaFoldDB" id="B8CB06"/>
<evidence type="ECO:0000313" key="3">
    <source>
        <dbReference type="Proteomes" id="UP000001449"/>
    </source>
</evidence>
<dbReference type="GeneID" id="7450565"/>
<evidence type="ECO:0000313" key="2">
    <source>
        <dbReference type="EMBL" id="EED89235.1"/>
    </source>
</evidence>
<organism evidence="2 3">
    <name type="scientific">Thalassiosira pseudonana</name>
    <name type="common">Marine diatom</name>
    <name type="synonym">Cyclotella nana</name>
    <dbReference type="NCBI Taxonomy" id="35128"/>
    <lineage>
        <taxon>Eukaryota</taxon>
        <taxon>Sar</taxon>
        <taxon>Stramenopiles</taxon>
        <taxon>Ochrophyta</taxon>
        <taxon>Bacillariophyta</taxon>
        <taxon>Coscinodiscophyceae</taxon>
        <taxon>Thalassiosirophycidae</taxon>
        <taxon>Thalassiosirales</taxon>
        <taxon>Thalassiosiraceae</taxon>
        <taxon>Thalassiosira</taxon>
    </lineage>
</organism>
<keyword evidence="3" id="KW-1185">Reference proteome</keyword>
<protein>
    <submittedName>
        <fullName evidence="2">Uncharacterized protein</fullName>
    </submittedName>
</protein>
<gene>
    <name evidence="2" type="ORF">THAPSDRAFT_9329</name>
</gene>